<evidence type="ECO:0000313" key="4">
    <source>
        <dbReference type="Proteomes" id="UP001607302"/>
    </source>
</evidence>
<feature type="signal peptide" evidence="2">
    <location>
        <begin position="1"/>
        <end position="20"/>
    </location>
</feature>
<keyword evidence="4" id="KW-1185">Reference proteome</keyword>
<dbReference type="Proteomes" id="UP001607302">
    <property type="component" value="Unassembled WGS sequence"/>
</dbReference>
<gene>
    <name evidence="3" type="ORF">V1478_006136</name>
</gene>
<evidence type="ECO:0000313" key="3">
    <source>
        <dbReference type="EMBL" id="KAL2728504.1"/>
    </source>
</evidence>
<sequence>MSKISYLLIMGFVYNLGIHAQENAVRTLSPSLRECYENKYLLERDNRLPHTLNTFIAILRKIENSKGLNMDLRSLSVAILHRFRQDGIRQNPSVVSQDGISPYAPTGHEFFRHAKTLRFIQGNAILFPNNSISDIERCTLHFMLSSSINILKRDDEETVCRFANSAYRNIRSINRNDADNSKTNIEDVETLSPEEIETITNKKDSTENAIDPNSLYPELPPNHPDRGRMFDLSQLSKCPVENGVIKTLWGSISGGSILAGIAAAVQPENILLRDVLKNEILQTTYSSDMTLDNKWIATLAGDLAEVALIQGPIGDTLQVGVNGDWNSTAMPRWYFLNANKKLQFTTAEIRGDLDGLILANEVKSWYSKIPNLRLSQVVDMYYSAQGLFNSTIRACNRRSLFRYVAPNSTLSAQAYRASLVLSENLARATLQAPIIEKFAVNAANELSTYIPSSMNQDLSCQETDRLFDQTTVSVDLTIILDTNWPFASLQPILAYILEHIDINEFNSNFTIINGYDGNIMINNTNTILNFYSFNSSHYNNITRGLNLSKSIKILKTLEYNKLNRERSEVIGGKASNVVLIMPYNAQLLQSDKEYCLEQLKYMRQEMPDTIVLILTYGSKDTWVNIVENSTSDLFAIGLGDNRDALAPLDKLISRIKQIPKRLINTQCGANYVPLGSSNSFVDYVQPNKINFYRLHPNYFFSHETIARVKILGSGWAPIRVCTSRNLLHVNATEANLAASCMLINSNEHSVSVSCGDATFIHECQSLYLSVTANSSDTSYQCTDQSKCRYPHMIKYTISYENLVCTSSVNNIAINPIILMIVVIYCLLSNNRSY</sequence>
<keyword evidence="1" id="KW-0472">Membrane</keyword>
<accession>A0ABD2B713</accession>
<comment type="caution">
    <text evidence="3">The sequence shown here is derived from an EMBL/GenBank/DDBJ whole genome shotgun (WGS) entry which is preliminary data.</text>
</comment>
<dbReference type="EMBL" id="JAUDFV010000132">
    <property type="protein sequence ID" value="KAL2728504.1"/>
    <property type="molecule type" value="Genomic_DNA"/>
</dbReference>
<keyword evidence="1" id="KW-1133">Transmembrane helix</keyword>
<evidence type="ECO:0000256" key="1">
    <source>
        <dbReference type="SAM" id="Phobius"/>
    </source>
</evidence>
<feature type="chain" id="PRO_5044872029" evidence="2">
    <location>
        <begin position="21"/>
        <end position="833"/>
    </location>
</feature>
<keyword evidence="2" id="KW-0732">Signal</keyword>
<protein>
    <submittedName>
        <fullName evidence="3">N-acetylmuramoyl-L-alanine amidase</fullName>
    </submittedName>
</protein>
<organism evidence="3 4">
    <name type="scientific">Vespula squamosa</name>
    <name type="common">Southern yellow jacket</name>
    <name type="synonym">Wasp</name>
    <dbReference type="NCBI Taxonomy" id="30214"/>
    <lineage>
        <taxon>Eukaryota</taxon>
        <taxon>Metazoa</taxon>
        <taxon>Ecdysozoa</taxon>
        <taxon>Arthropoda</taxon>
        <taxon>Hexapoda</taxon>
        <taxon>Insecta</taxon>
        <taxon>Pterygota</taxon>
        <taxon>Neoptera</taxon>
        <taxon>Endopterygota</taxon>
        <taxon>Hymenoptera</taxon>
        <taxon>Apocrita</taxon>
        <taxon>Aculeata</taxon>
        <taxon>Vespoidea</taxon>
        <taxon>Vespidae</taxon>
        <taxon>Vespinae</taxon>
        <taxon>Vespula</taxon>
    </lineage>
</organism>
<name>A0ABD2B713_VESSQ</name>
<proteinExistence type="predicted"/>
<reference evidence="3 4" key="1">
    <citation type="journal article" date="2024" name="Ann. Entomol. Soc. Am.">
        <title>Genomic analyses of the southern and eastern yellowjacket wasps (Hymenoptera: Vespidae) reveal evolutionary signatures of social life.</title>
        <authorList>
            <person name="Catto M.A."/>
            <person name="Caine P.B."/>
            <person name="Orr S.E."/>
            <person name="Hunt B.G."/>
            <person name="Goodisman M.A.D."/>
        </authorList>
    </citation>
    <scope>NUCLEOTIDE SEQUENCE [LARGE SCALE GENOMIC DNA]</scope>
    <source>
        <strain evidence="3">233</strain>
        <tissue evidence="3">Head and thorax</tissue>
    </source>
</reference>
<dbReference type="AlphaFoldDB" id="A0ABD2B713"/>
<evidence type="ECO:0000256" key="2">
    <source>
        <dbReference type="SAM" id="SignalP"/>
    </source>
</evidence>
<keyword evidence="1" id="KW-0812">Transmembrane</keyword>
<feature type="transmembrane region" description="Helical" evidence="1">
    <location>
        <begin position="811"/>
        <end position="827"/>
    </location>
</feature>